<accession>A0A672GZT9</accession>
<keyword evidence="3" id="KW-1185">Reference proteome</keyword>
<dbReference type="Proteomes" id="UP000472267">
    <property type="component" value="Chromosome 11"/>
</dbReference>
<dbReference type="GO" id="GO:0051959">
    <property type="term" value="F:dynein light intermediate chain binding"/>
    <property type="evidence" value="ECO:0007669"/>
    <property type="project" value="InterPro"/>
</dbReference>
<organism evidence="2 3">
    <name type="scientific">Salarias fasciatus</name>
    <name type="common">Jewelled blenny</name>
    <name type="synonym">Blennius fasciatus</name>
    <dbReference type="NCBI Taxonomy" id="181472"/>
    <lineage>
        <taxon>Eukaryota</taxon>
        <taxon>Metazoa</taxon>
        <taxon>Chordata</taxon>
        <taxon>Craniata</taxon>
        <taxon>Vertebrata</taxon>
        <taxon>Euteleostomi</taxon>
        <taxon>Actinopterygii</taxon>
        <taxon>Neopterygii</taxon>
        <taxon>Teleostei</taxon>
        <taxon>Neoteleostei</taxon>
        <taxon>Acanthomorphata</taxon>
        <taxon>Ovalentaria</taxon>
        <taxon>Blenniimorphae</taxon>
        <taxon>Blenniiformes</taxon>
        <taxon>Blennioidei</taxon>
        <taxon>Blenniidae</taxon>
        <taxon>Salariinae</taxon>
        <taxon>Salarias</taxon>
    </lineage>
</organism>
<proteinExistence type="predicted"/>
<feature type="domain" description="Dynein heavy chain tail" evidence="1">
    <location>
        <begin position="174"/>
        <end position="566"/>
    </location>
</feature>
<evidence type="ECO:0000313" key="3">
    <source>
        <dbReference type="Proteomes" id="UP000472267"/>
    </source>
</evidence>
<dbReference type="OMA" id="MGIEQIF"/>
<dbReference type="Pfam" id="PF08385">
    <property type="entry name" value="DHC_N1"/>
    <property type="match status" value="1"/>
</dbReference>
<dbReference type="InterPro" id="IPR013594">
    <property type="entry name" value="Dynein_heavy_tail"/>
</dbReference>
<dbReference type="InterPro" id="IPR026983">
    <property type="entry name" value="DHC"/>
</dbReference>
<dbReference type="GO" id="GO:0045505">
    <property type="term" value="F:dynein intermediate chain binding"/>
    <property type="evidence" value="ECO:0007669"/>
    <property type="project" value="InterPro"/>
</dbReference>
<name>A0A672GZT9_SALFA</name>
<dbReference type="GO" id="GO:0007018">
    <property type="term" value="P:microtubule-based movement"/>
    <property type="evidence" value="ECO:0007669"/>
    <property type="project" value="InterPro"/>
</dbReference>
<dbReference type="PANTHER" id="PTHR46532:SF11">
    <property type="entry name" value="DYNEIN AXONEMAL HEAVY CHAIN 12"/>
    <property type="match status" value="1"/>
</dbReference>
<dbReference type="GO" id="GO:0005858">
    <property type="term" value="C:axonemal dynein complex"/>
    <property type="evidence" value="ECO:0007669"/>
    <property type="project" value="TreeGrafter"/>
</dbReference>
<dbReference type="Ensembl" id="ENSSFAT00005017840.1">
    <property type="protein sequence ID" value="ENSSFAP00005017174.1"/>
    <property type="gene ID" value="ENSSFAG00005009084.1"/>
</dbReference>
<protein>
    <recommendedName>
        <fullName evidence="1">Dynein heavy chain tail domain-containing protein</fullName>
    </recommendedName>
</protein>
<sequence length="577" mass="67125">MSDEEDSEPCFLEDVRVKFVEEKVCELLRLQRPTWEKSAVSEEFQTPLRDFLEKERASTFWPGVCTPSAAAVMHSGTGDGHILTRMPALQIYVLFTLILHCVFSKVWVPLLSNYNNQQMWPNLLSADIIRHVESICSKTSVVRGQVFGETILPLPLFFFLYPLRCEHYDRTLAHTIETQVINWTNLIQKILKEDPSDLLLTGCNPGPSAELKFWASRKTNIGSIYCQLQSPAVQMMAKMLEVMNSSYSPTIGTLNENEARDIDIHLQPLQAQLSQLEREGFPSMETNTPALFHLLFLLWTNCQAYQRPARIVVLLQELCNMFIEQASAYLSDDLLLRDDSKESLQMVERVIKVFRCFQDSYQTQREKLANQVKHAPWDFPSAMIFSRFNQFLKRLLQLEDLFKTVLYFERLEKLEFGGIKGKLHNIPVSRQLSFIKLCLTFFFCHQDFENEFLDFKRRVVDLDFRLANLLCLVFNDCSGLESALKTLIIFGPFLEKREIQQIFSPNFILLQHHFQEELDQCKHLFKSQLEQKESGVMKNMTHTSGALKWAKMLRDRLQSSWEKLRLLLDMSVNEEVV</sequence>
<dbReference type="InParanoid" id="A0A672GZT9"/>
<reference evidence="2" key="2">
    <citation type="submission" date="2025-08" db="UniProtKB">
        <authorList>
            <consortium name="Ensembl"/>
        </authorList>
    </citation>
    <scope>IDENTIFICATION</scope>
</reference>
<reference evidence="2" key="1">
    <citation type="submission" date="2019-06" db="EMBL/GenBank/DDBJ databases">
        <authorList>
            <consortium name="Wellcome Sanger Institute Data Sharing"/>
        </authorList>
    </citation>
    <scope>NUCLEOTIDE SEQUENCE [LARGE SCALE GENOMIC DNA]</scope>
</reference>
<reference evidence="2" key="3">
    <citation type="submission" date="2025-09" db="UniProtKB">
        <authorList>
            <consortium name="Ensembl"/>
        </authorList>
    </citation>
    <scope>IDENTIFICATION</scope>
</reference>
<evidence type="ECO:0000313" key="2">
    <source>
        <dbReference type="Ensembl" id="ENSSFAP00005017174.1"/>
    </source>
</evidence>
<evidence type="ECO:0000259" key="1">
    <source>
        <dbReference type="Pfam" id="PF08385"/>
    </source>
</evidence>
<dbReference type="PANTHER" id="PTHR46532">
    <property type="entry name" value="MALE FERTILITY FACTOR KL5"/>
    <property type="match status" value="1"/>
</dbReference>
<dbReference type="AlphaFoldDB" id="A0A672GZT9"/>